<comment type="similarity">
    <text evidence="2">Belongs to the prominin family.</text>
</comment>
<proteinExistence type="inferred from homology"/>
<organism evidence="9 10">
    <name type="scientific">Rhipicephalus sanguineus</name>
    <name type="common">Brown dog tick</name>
    <name type="synonym">Ixodes sanguineus</name>
    <dbReference type="NCBI Taxonomy" id="34632"/>
    <lineage>
        <taxon>Eukaryota</taxon>
        <taxon>Metazoa</taxon>
        <taxon>Ecdysozoa</taxon>
        <taxon>Arthropoda</taxon>
        <taxon>Chelicerata</taxon>
        <taxon>Arachnida</taxon>
        <taxon>Acari</taxon>
        <taxon>Parasitiformes</taxon>
        <taxon>Ixodida</taxon>
        <taxon>Ixodoidea</taxon>
        <taxon>Ixodidae</taxon>
        <taxon>Rhipicephalinae</taxon>
        <taxon>Rhipicephalus</taxon>
        <taxon>Rhipicephalus</taxon>
    </lineage>
</organism>
<dbReference type="InterPro" id="IPR008795">
    <property type="entry name" value="Prominin"/>
</dbReference>
<feature type="compositionally biased region" description="Basic residues" evidence="7">
    <location>
        <begin position="520"/>
        <end position="533"/>
    </location>
</feature>
<evidence type="ECO:0000256" key="7">
    <source>
        <dbReference type="SAM" id="MobiDB-lite"/>
    </source>
</evidence>
<evidence type="ECO:0000256" key="4">
    <source>
        <dbReference type="ARBA" id="ARBA00022989"/>
    </source>
</evidence>
<keyword evidence="6" id="KW-0325">Glycoprotein</keyword>
<reference evidence="9" key="1">
    <citation type="journal article" date="2020" name="Cell">
        <title>Large-Scale Comparative Analyses of Tick Genomes Elucidate Their Genetic Diversity and Vector Capacities.</title>
        <authorList>
            <consortium name="Tick Genome and Microbiome Consortium (TIGMIC)"/>
            <person name="Jia N."/>
            <person name="Wang J."/>
            <person name="Shi W."/>
            <person name="Du L."/>
            <person name="Sun Y."/>
            <person name="Zhan W."/>
            <person name="Jiang J.F."/>
            <person name="Wang Q."/>
            <person name="Zhang B."/>
            <person name="Ji P."/>
            <person name="Bell-Sakyi L."/>
            <person name="Cui X.M."/>
            <person name="Yuan T.T."/>
            <person name="Jiang B.G."/>
            <person name="Yang W.F."/>
            <person name="Lam T.T."/>
            <person name="Chang Q.C."/>
            <person name="Ding S.J."/>
            <person name="Wang X.J."/>
            <person name="Zhu J.G."/>
            <person name="Ruan X.D."/>
            <person name="Zhao L."/>
            <person name="Wei J.T."/>
            <person name="Ye R.Z."/>
            <person name="Que T.C."/>
            <person name="Du C.H."/>
            <person name="Zhou Y.H."/>
            <person name="Cheng J.X."/>
            <person name="Dai P.F."/>
            <person name="Guo W.B."/>
            <person name="Han X.H."/>
            <person name="Huang E.J."/>
            <person name="Li L.F."/>
            <person name="Wei W."/>
            <person name="Gao Y.C."/>
            <person name="Liu J.Z."/>
            <person name="Shao H.Z."/>
            <person name="Wang X."/>
            <person name="Wang C.C."/>
            <person name="Yang T.C."/>
            <person name="Huo Q.B."/>
            <person name="Li W."/>
            <person name="Chen H.Y."/>
            <person name="Chen S.E."/>
            <person name="Zhou L.G."/>
            <person name="Ni X.B."/>
            <person name="Tian J.H."/>
            <person name="Sheng Y."/>
            <person name="Liu T."/>
            <person name="Pan Y.S."/>
            <person name="Xia L.Y."/>
            <person name="Li J."/>
            <person name="Zhao F."/>
            <person name="Cao W.C."/>
        </authorList>
    </citation>
    <scope>NUCLEOTIDE SEQUENCE</scope>
    <source>
        <strain evidence="9">Rsan-2018</strain>
    </source>
</reference>
<feature type="compositionally biased region" description="Basic and acidic residues" evidence="7">
    <location>
        <begin position="538"/>
        <end position="550"/>
    </location>
</feature>
<keyword evidence="3 8" id="KW-0812">Transmembrane</keyword>
<comment type="subcellular location">
    <subcellularLocation>
        <location evidence="1">Membrane</location>
        <topology evidence="1">Multi-pass membrane protein</topology>
    </subcellularLocation>
</comment>
<keyword evidence="4 8" id="KW-1133">Transmembrane helix</keyword>
<evidence type="ECO:0000313" key="9">
    <source>
        <dbReference type="EMBL" id="KAH7944660.1"/>
    </source>
</evidence>
<feature type="transmembrane region" description="Helical" evidence="8">
    <location>
        <begin position="371"/>
        <end position="394"/>
    </location>
</feature>
<dbReference type="EMBL" id="JABSTV010001253">
    <property type="protein sequence ID" value="KAH7944660.1"/>
    <property type="molecule type" value="Genomic_DNA"/>
</dbReference>
<reference evidence="9" key="2">
    <citation type="submission" date="2021-09" db="EMBL/GenBank/DDBJ databases">
        <authorList>
            <person name="Jia N."/>
            <person name="Wang J."/>
            <person name="Shi W."/>
            <person name="Du L."/>
            <person name="Sun Y."/>
            <person name="Zhan W."/>
            <person name="Jiang J."/>
            <person name="Wang Q."/>
            <person name="Zhang B."/>
            <person name="Ji P."/>
            <person name="Sakyi L.B."/>
            <person name="Cui X."/>
            <person name="Yuan T."/>
            <person name="Jiang B."/>
            <person name="Yang W."/>
            <person name="Lam T.T.-Y."/>
            <person name="Chang Q."/>
            <person name="Ding S."/>
            <person name="Wang X."/>
            <person name="Zhu J."/>
            <person name="Ruan X."/>
            <person name="Zhao L."/>
            <person name="Wei J."/>
            <person name="Que T."/>
            <person name="Du C."/>
            <person name="Cheng J."/>
            <person name="Dai P."/>
            <person name="Han X."/>
            <person name="Huang E."/>
            <person name="Gao Y."/>
            <person name="Liu J."/>
            <person name="Shao H."/>
            <person name="Ye R."/>
            <person name="Li L."/>
            <person name="Wei W."/>
            <person name="Wang X."/>
            <person name="Wang C."/>
            <person name="Huo Q."/>
            <person name="Li W."/>
            <person name="Guo W."/>
            <person name="Chen H."/>
            <person name="Chen S."/>
            <person name="Zhou L."/>
            <person name="Zhou L."/>
            <person name="Ni X."/>
            <person name="Tian J."/>
            <person name="Zhou Y."/>
            <person name="Sheng Y."/>
            <person name="Liu T."/>
            <person name="Pan Y."/>
            <person name="Xia L."/>
            <person name="Li J."/>
            <person name="Zhao F."/>
            <person name="Cao W."/>
        </authorList>
    </citation>
    <scope>NUCLEOTIDE SEQUENCE</scope>
    <source>
        <strain evidence="9">Rsan-2018</strain>
        <tissue evidence="9">Larvae</tissue>
    </source>
</reference>
<protein>
    <submittedName>
        <fullName evidence="9">Uncharacterized protein</fullName>
    </submittedName>
</protein>
<gene>
    <name evidence="9" type="ORF">HPB52_023069</name>
</gene>
<feature type="transmembrane region" description="Helical" evidence="8">
    <location>
        <begin position="415"/>
        <end position="437"/>
    </location>
</feature>
<name>A0A9D4PMD4_RHISA</name>
<dbReference type="VEuPathDB" id="VectorBase:RSAN_039507"/>
<feature type="transmembrane region" description="Helical" evidence="8">
    <location>
        <begin position="816"/>
        <end position="838"/>
    </location>
</feature>
<dbReference type="PANTHER" id="PTHR22730:SF1">
    <property type="entry name" value="PROMININ-LIKE PROTEIN"/>
    <property type="match status" value="1"/>
</dbReference>
<dbReference type="Proteomes" id="UP000821837">
    <property type="component" value="Unassembled WGS sequence"/>
</dbReference>
<evidence type="ECO:0000313" key="10">
    <source>
        <dbReference type="Proteomes" id="UP000821837"/>
    </source>
</evidence>
<evidence type="ECO:0000256" key="3">
    <source>
        <dbReference type="ARBA" id="ARBA00022692"/>
    </source>
</evidence>
<evidence type="ECO:0000256" key="1">
    <source>
        <dbReference type="ARBA" id="ARBA00004141"/>
    </source>
</evidence>
<dbReference type="AlphaFoldDB" id="A0A9D4PMD4"/>
<accession>A0A9D4PMD4</accession>
<evidence type="ECO:0000256" key="2">
    <source>
        <dbReference type="ARBA" id="ARBA00006058"/>
    </source>
</evidence>
<evidence type="ECO:0000256" key="5">
    <source>
        <dbReference type="ARBA" id="ARBA00023136"/>
    </source>
</evidence>
<keyword evidence="5 8" id="KW-0472">Membrane</keyword>
<evidence type="ECO:0000256" key="6">
    <source>
        <dbReference type="ARBA" id="ARBA00023180"/>
    </source>
</evidence>
<dbReference type="PANTHER" id="PTHR22730">
    <property type="entry name" value="PROMININ PROM PROTEIN"/>
    <property type="match status" value="1"/>
</dbReference>
<comment type="caution">
    <text evidence="9">The sequence shown here is derived from an EMBL/GenBank/DDBJ whole genome shotgun (WGS) entry which is preliminary data.</text>
</comment>
<keyword evidence="10" id="KW-1185">Reference proteome</keyword>
<feature type="region of interest" description="Disordered" evidence="7">
    <location>
        <begin position="500"/>
        <end position="576"/>
    </location>
</feature>
<sequence length="859" mass="93308">MALGALLTKGHASVALDSAKKQLHYIVDTMPGVLQKPINDMGLIVGPDFKKFSAALDERLKDCSAEARTVMDDVFKNDPLLKFVSTAAERTPGVPLRPIVDFTRSTLYRLSGYLHQVLSSLAGKTSTHVENSSTFEDEGRHAERRRHCGLVRRHVTFHEFSVDSAVATCEVALKADSDLPDRGPFDVPELSELLRFCLSNTYFSYDGIIYQQTHDLLAVKEMLDKINGALESDDLTKVPDGVNQALTSLGSAKSACVPPSCPQDVKDKLGNVETELNQLLGSTKVDVSPQFVQLTNKLKTAKGLGKVPSSNIFEKNLDNSTKGVIKALEEFDGRLNKSIDQLEDSLKDAVKSVRKAAASVDNPPEEVSSVLGTYALLVTAVVGVISIIVGIYIFGNQCIVSRAPTGCCTFNIASWAMVVAALVFFLSFPIFMVASTFGSSAGLSIDRKVCAPALDLGAPSSRSFIEFLAAKLGNQNKTSHRSAALHEGDVEMTHVARVATGRRRKGASSSELRRLVATSPKHHRDPAKRHRVPARGSRSHETARRFEALEHGVVTRRRRGQKPRGADHGADDVGGFEPPADIASALGKELTPTALEGVVDRFAQCSQTGLSYFKLLGKELVTSMARAYLGQKSPWLGLFDDSAGTPKLDALENLSTKFPSVGDDLKNTLTDVSPATTIDVNEFETISTKAKSAKEDFGKFGDMRTELQGYVNNAGPTYIADNLPKWDSMKSGSGDSAKKVLQMGEKAKAAFKSDLSLFFDHVKEQASRSCHYGGRHHQFVREHIGDCRPLYVLYLTTVETACNQGVSLLATFWCSVWWFLMLGIKAVVVALMLSTYFARAGVQKEGTTDETAKGDTSKG</sequence>
<dbReference type="VEuPathDB" id="VectorBase:RSAN_057780"/>
<evidence type="ECO:0000256" key="8">
    <source>
        <dbReference type="SAM" id="Phobius"/>
    </source>
</evidence>
<dbReference type="GO" id="GO:0016020">
    <property type="term" value="C:membrane"/>
    <property type="evidence" value="ECO:0007669"/>
    <property type="project" value="UniProtKB-SubCell"/>
</dbReference>